<dbReference type="HOGENOM" id="CLU_107248_1_0_1"/>
<name>A0A075AQA8_ROZAC</name>
<dbReference type="GO" id="GO:0003735">
    <property type="term" value="F:structural constituent of ribosome"/>
    <property type="evidence" value="ECO:0007669"/>
    <property type="project" value="InterPro"/>
</dbReference>
<dbReference type="InterPro" id="IPR018098">
    <property type="entry name" value="Ribosomal_eS24_CS"/>
</dbReference>
<evidence type="ECO:0000256" key="3">
    <source>
        <dbReference type="ARBA" id="ARBA00023274"/>
    </source>
</evidence>
<evidence type="ECO:0000256" key="4">
    <source>
        <dbReference type="RuleBase" id="RU004381"/>
    </source>
</evidence>
<dbReference type="GO" id="GO:0005840">
    <property type="term" value="C:ribosome"/>
    <property type="evidence" value="ECO:0007669"/>
    <property type="project" value="UniProtKB-KW"/>
</dbReference>
<keyword evidence="8" id="KW-1185">Reference proteome</keyword>
<feature type="compositionally biased region" description="Basic residues" evidence="6">
    <location>
        <begin position="107"/>
        <end position="133"/>
    </location>
</feature>
<proteinExistence type="inferred from homology"/>
<dbReference type="EMBL" id="KE561154">
    <property type="protein sequence ID" value="EPZ32431.1"/>
    <property type="molecule type" value="Genomic_DNA"/>
</dbReference>
<evidence type="ECO:0000256" key="5">
    <source>
        <dbReference type="RuleBase" id="RU004383"/>
    </source>
</evidence>
<dbReference type="PANTHER" id="PTHR10496">
    <property type="entry name" value="40S RIBOSOMAL PROTEIN S24"/>
    <property type="match status" value="1"/>
</dbReference>
<protein>
    <recommendedName>
        <fullName evidence="5">40S ribosomal protein S24</fullName>
    </recommendedName>
</protein>
<keyword evidence="2 4" id="KW-0689">Ribosomal protein</keyword>
<dbReference type="InterPro" id="IPR001976">
    <property type="entry name" value="Ribosomal_eS24"/>
</dbReference>
<evidence type="ECO:0000313" key="7">
    <source>
        <dbReference type="EMBL" id="EPZ32431.1"/>
    </source>
</evidence>
<dbReference type="GO" id="GO:1990904">
    <property type="term" value="C:ribonucleoprotein complex"/>
    <property type="evidence" value="ECO:0007669"/>
    <property type="project" value="UniProtKB-KW"/>
</dbReference>
<evidence type="ECO:0000313" key="8">
    <source>
        <dbReference type="Proteomes" id="UP000030755"/>
    </source>
</evidence>
<accession>A0A075AQA8</accession>
<dbReference type="InterPro" id="IPR053709">
    <property type="entry name" value="eRP_eS24_sf"/>
</dbReference>
<dbReference type="SUPFAM" id="SSF54189">
    <property type="entry name" value="Ribosomal proteins S24e, L23 and L15e"/>
    <property type="match status" value="1"/>
</dbReference>
<dbReference type="OMA" id="IRVKKYM"/>
<dbReference type="AlphaFoldDB" id="A0A075AQA8"/>
<dbReference type="GO" id="GO:0006412">
    <property type="term" value="P:translation"/>
    <property type="evidence" value="ECO:0007669"/>
    <property type="project" value="InterPro"/>
</dbReference>
<dbReference type="PROSITE" id="PS00529">
    <property type="entry name" value="RIBOSOMAL_S24E"/>
    <property type="match status" value="1"/>
</dbReference>
<evidence type="ECO:0000256" key="1">
    <source>
        <dbReference type="ARBA" id="ARBA00009680"/>
    </source>
</evidence>
<dbReference type="InterPro" id="IPR012678">
    <property type="entry name" value="Ribosomal_uL23/eL15/eS24_sf"/>
</dbReference>
<dbReference type="Pfam" id="PF01282">
    <property type="entry name" value="Ribosomal_S24e"/>
    <property type="match status" value="1"/>
</dbReference>
<keyword evidence="3 4" id="KW-0687">Ribonucleoprotein</keyword>
<comment type="similarity">
    <text evidence="1 4">Belongs to the eukaryotic ribosomal protein eS24 family.</text>
</comment>
<dbReference type="OrthoDB" id="5571754at2759"/>
<evidence type="ECO:0000256" key="2">
    <source>
        <dbReference type="ARBA" id="ARBA00022980"/>
    </source>
</evidence>
<dbReference type="Proteomes" id="UP000030755">
    <property type="component" value="Unassembled WGS sequence"/>
</dbReference>
<dbReference type="FunFam" id="3.30.70.3370:FF:000001">
    <property type="entry name" value="40S ribosomal protein S24"/>
    <property type="match status" value="1"/>
</dbReference>
<sequence length="133" mass="15156">MDSTSVTLRTKKFMTNRLLQRKQMVVDVLHPGKANVSKDDIRNKLATIYKVNKDVVSVFGFRTAFGGSKSTGFALIYDSVEAAKKFEPKHRLISAGLASAPTDKGGRKQRKEKKNRLKKFRGTRKEKRERKKQ</sequence>
<dbReference type="HAMAP" id="MF_00545">
    <property type="entry name" value="Ribosomal_eS24"/>
    <property type="match status" value="1"/>
</dbReference>
<reference evidence="7 8" key="1">
    <citation type="journal article" date="2013" name="Curr. Biol.">
        <title>Shared signatures of parasitism and phylogenomics unite Cryptomycota and microsporidia.</title>
        <authorList>
            <person name="James T.Y."/>
            <person name="Pelin A."/>
            <person name="Bonen L."/>
            <person name="Ahrendt S."/>
            <person name="Sain D."/>
            <person name="Corradi N."/>
            <person name="Stajich J.E."/>
        </authorList>
    </citation>
    <scope>NUCLEOTIDE SEQUENCE [LARGE SCALE GENOMIC DNA]</scope>
    <source>
        <strain evidence="7 8">CSF55</strain>
    </source>
</reference>
<evidence type="ECO:0000256" key="6">
    <source>
        <dbReference type="SAM" id="MobiDB-lite"/>
    </source>
</evidence>
<gene>
    <name evidence="7" type="ORF">O9G_001333</name>
</gene>
<organism evidence="7 8">
    <name type="scientific">Rozella allomycis (strain CSF55)</name>
    <dbReference type="NCBI Taxonomy" id="988480"/>
    <lineage>
        <taxon>Eukaryota</taxon>
        <taxon>Fungi</taxon>
        <taxon>Fungi incertae sedis</taxon>
        <taxon>Cryptomycota</taxon>
        <taxon>Cryptomycota incertae sedis</taxon>
        <taxon>Rozella</taxon>
    </lineage>
</organism>
<feature type="region of interest" description="Disordered" evidence="6">
    <location>
        <begin position="93"/>
        <end position="133"/>
    </location>
</feature>
<dbReference type="STRING" id="988480.A0A075AQA8"/>
<dbReference type="Gene3D" id="3.30.70.3370">
    <property type="match status" value="1"/>
</dbReference>